<comment type="caution">
    <text evidence="2">The sequence shown here is derived from an EMBL/GenBank/DDBJ whole genome shotgun (WGS) entry which is preliminary data.</text>
</comment>
<dbReference type="Pfam" id="PF13088">
    <property type="entry name" value="BNR_2"/>
    <property type="match status" value="1"/>
</dbReference>
<evidence type="ECO:0000313" key="2">
    <source>
        <dbReference type="EMBL" id="OQB74185.1"/>
    </source>
</evidence>
<dbReference type="PANTHER" id="PTHR43752">
    <property type="entry name" value="BNR/ASP-BOX REPEAT FAMILY PROTEIN"/>
    <property type="match status" value="1"/>
</dbReference>
<dbReference type="SUPFAM" id="SSF50939">
    <property type="entry name" value="Sialidases"/>
    <property type="match status" value="1"/>
</dbReference>
<gene>
    <name evidence="2" type="ORF">BWX89_00621</name>
</gene>
<reference evidence="2" key="1">
    <citation type="submission" date="2017-02" db="EMBL/GenBank/DDBJ databases">
        <title>Delving into the versatile metabolic prowess of the omnipresent phylum Bacteroidetes.</title>
        <authorList>
            <person name="Nobu M.K."/>
            <person name="Mei R."/>
            <person name="Narihiro T."/>
            <person name="Kuroda K."/>
            <person name="Liu W.-T."/>
        </authorList>
    </citation>
    <scope>NUCLEOTIDE SEQUENCE</scope>
    <source>
        <strain evidence="2">ADurb.Bin131</strain>
    </source>
</reference>
<dbReference type="Proteomes" id="UP000485562">
    <property type="component" value="Unassembled WGS sequence"/>
</dbReference>
<dbReference type="Gene3D" id="2.120.10.10">
    <property type="match status" value="1"/>
</dbReference>
<dbReference type="AlphaFoldDB" id="A0A1V6CBA8"/>
<sequence length="252" mass="29091">MSNGWFDGKAGVWCIRADNPDNEKPVWNEPRNIAYGIMINKPLILSSGEWLFPVALWNKMPYLPEMENLRFSCVYISTDEGKTINFLGFADVPERSYDEHMIVELKDNRLWMLVRTYYGIGESFSFDKGRTWTHGKPSSIKGPCSRFHIRRLLSGNLLLINHYGFNNKNRSHLTALISDDDGKTWKFNILLDERNNVSYPDAVQAKDGRIFIIYDHDRYGKKEILMATITETDIKAGKIVTPGSMLKRPIYT</sequence>
<dbReference type="InterPro" id="IPR036278">
    <property type="entry name" value="Sialidase_sf"/>
</dbReference>
<organism evidence="2">
    <name type="scientific">candidate division TA06 bacterium ADurb.Bin131</name>
    <dbReference type="NCBI Taxonomy" id="1852827"/>
    <lineage>
        <taxon>Bacteria</taxon>
        <taxon>Bacteria division TA06</taxon>
    </lineage>
</organism>
<protein>
    <submittedName>
        <fullName evidence="2">BNR/Asp-box repeat protein</fullName>
    </submittedName>
</protein>
<proteinExistence type="predicted"/>
<accession>A0A1V6CBA8</accession>
<name>A0A1V6CBA8_UNCT6</name>
<dbReference type="EMBL" id="MWDQ01000049">
    <property type="protein sequence ID" value="OQB74185.1"/>
    <property type="molecule type" value="Genomic_DNA"/>
</dbReference>
<feature type="domain" description="Sialidase" evidence="1">
    <location>
        <begin position="28"/>
        <end position="212"/>
    </location>
</feature>
<dbReference type="InterPro" id="IPR011040">
    <property type="entry name" value="Sialidase"/>
</dbReference>
<evidence type="ECO:0000259" key="1">
    <source>
        <dbReference type="Pfam" id="PF13088"/>
    </source>
</evidence>
<dbReference type="PANTHER" id="PTHR43752:SF2">
    <property type="entry name" value="BNR_ASP-BOX REPEAT FAMILY PROTEIN"/>
    <property type="match status" value="1"/>
</dbReference>
<dbReference type="CDD" id="cd15482">
    <property type="entry name" value="Sialidase_non-viral"/>
    <property type="match status" value="1"/>
</dbReference>